<protein>
    <submittedName>
        <fullName evidence="1">Uncharacterized protein</fullName>
    </submittedName>
</protein>
<name>A0AAV6V4T3_9ARAC</name>
<proteinExistence type="predicted"/>
<reference evidence="1 2" key="1">
    <citation type="journal article" date="2022" name="Nat. Ecol. Evol.">
        <title>A masculinizing supergene underlies an exaggerated male reproductive morph in a spider.</title>
        <authorList>
            <person name="Hendrickx F."/>
            <person name="De Corte Z."/>
            <person name="Sonet G."/>
            <person name="Van Belleghem S.M."/>
            <person name="Kostlbacher S."/>
            <person name="Vangestel C."/>
        </authorList>
    </citation>
    <scope>NUCLEOTIDE SEQUENCE [LARGE SCALE GENOMIC DNA]</scope>
    <source>
        <strain evidence="1">W744_W776</strain>
    </source>
</reference>
<comment type="caution">
    <text evidence="1">The sequence shown here is derived from an EMBL/GenBank/DDBJ whole genome shotgun (WGS) entry which is preliminary data.</text>
</comment>
<dbReference type="AlphaFoldDB" id="A0AAV6V4T3"/>
<accession>A0AAV6V4T3</accession>
<sequence>MFCFRGSRFLGPKIKAIKTTIDSIGSEIGPMIGRISRKNSLSSTSSIPWAKESDRNHLRVEGGFWGGSSDGFHF</sequence>
<organism evidence="1 2">
    <name type="scientific">Oedothorax gibbosus</name>
    <dbReference type="NCBI Taxonomy" id="931172"/>
    <lineage>
        <taxon>Eukaryota</taxon>
        <taxon>Metazoa</taxon>
        <taxon>Ecdysozoa</taxon>
        <taxon>Arthropoda</taxon>
        <taxon>Chelicerata</taxon>
        <taxon>Arachnida</taxon>
        <taxon>Araneae</taxon>
        <taxon>Araneomorphae</taxon>
        <taxon>Entelegynae</taxon>
        <taxon>Araneoidea</taxon>
        <taxon>Linyphiidae</taxon>
        <taxon>Erigoninae</taxon>
        <taxon>Oedothorax</taxon>
    </lineage>
</organism>
<dbReference type="Proteomes" id="UP000827092">
    <property type="component" value="Unassembled WGS sequence"/>
</dbReference>
<keyword evidence="2" id="KW-1185">Reference proteome</keyword>
<evidence type="ECO:0000313" key="1">
    <source>
        <dbReference type="EMBL" id="KAG8191775.1"/>
    </source>
</evidence>
<gene>
    <name evidence="1" type="ORF">JTE90_026810</name>
</gene>
<evidence type="ECO:0000313" key="2">
    <source>
        <dbReference type="Proteomes" id="UP000827092"/>
    </source>
</evidence>
<dbReference type="EMBL" id="JAFNEN010000152">
    <property type="protein sequence ID" value="KAG8191775.1"/>
    <property type="molecule type" value="Genomic_DNA"/>
</dbReference>